<dbReference type="InterPro" id="IPR050525">
    <property type="entry name" value="ECM_Assembly_Org"/>
</dbReference>
<name>A0A9W9ZQ13_9CNID</name>
<dbReference type="PANTHER" id="PTHR24020:SF20">
    <property type="entry name" value="PH DOMAIN-CONTAINING PROTEIN"/>
    <property type="match status" value="1"/>
</dbReference>
<dbReference type="OrthoDB" id="5987364at2759"/>
<dbReference type="EMBL" id="MU825879">
    <property type="protein sequence ID" value="KAJ7385818.1"/>
    <property type="molecule type" value="Genomic_DNA"/>
</dbReference>
<organism evidence="2 3">
    <name type="scientific">Desmophyllum pertusum</name>
    <dbReference type="NCBI Taxonomy" id="174260"/>
    <lineage>
        <taxon>Eukaryota</taxon>
        <taxon>Metazoa</taxon>
        <taxon>Cnidaria</taxon>
        <taxon>Anthozoa</taxon>
        <taxon>Hexacorallia</taxon>
        <taxon>Scleractinia</taxon>
        <taxon>Caryophylliina</taxon>
        <taxon>Caryophylliidae</taxon>
        <taxon>Desmophyllum</taxon>
    </lineage>
</organism>
<proteinExistence type="predicted"/>
<reference evidence="2" key="1">
    <citation type="submission" date="2023-01" db="EMBL/GenBank/DDBJ databases">
        <title>Genome assembly of the deep-sea coral Lophelia pertusa.</title>
        <authorList>
            <person name="Herrera S."/>
            <person name="Cordes E."/>
        </authorList>
    </citation>
    <scope>NUCLEOTIDE SEQUENCE</scope>
    <source>
        <strain evidence="2">USNM1676648</strain>
        <tissue evidence="2">Polyp</tissue>
    </source>
</reference>
<dbReference type="PRINTS" id="PR00453">
    <property type="entry name" value="VWFADOMAIN"/>
</dbReference>
<evidence type="ECO:0000313" key="2">
    <source>
        <dbReference type="EMBL" id="KAJ7385818.1"/>
    </source>
</evidence>
<accession>A0A9W9ZQ13</accession>
<dbReference type="Gene3D" id="3.40.50.410">
    <property type="entry name" value="von Willebrand factor, type A domain"/>
    <property type="match status" value="1"/>
</dbReference>
<evidence type="ECO:0000313" key="3">
    <source>
        <dbReference type="Proteomes" id="UP001163046"/>
    </source>
</evidence>
<protein>
    <submittedName>
        <fullName evidence="2">Cartilage matrix protein</fullName>
    </submittedName>
</protein>
<dbReference type="PROSITE" id="PS50234">
    <property type="entry name" value="VWFA"/>
    <property type="match status" value="1"/>
</dbReference>
<dbReference type="AlphaFoldDB" id="A0A9W9ZQ13"/>
<keyword evidence="3" id="KW-1185">Reference proteome</keyword>
<feature type="domain" description="VWFA" evidence="1">
    <location>
        <begin position="52"/>
        <end position="196"/>
    </location>
</feature>
<dbReference type="Proteomes" id="UP001163046">
    <property type="component" value="Unassembled WGS sequence"/>
</dbReference>
<dbReference type="SMART" id="SM00327">
    <property type="entry name" value="VWA"/>
    <property type="match status" value="1"/>
</dbReference>
<comment type="caution">
    <text evidence="2">The sequence shown here is derived from an EMBL/GenBank/DDBJ whole genome shotgun (WGS) entry which is preliminary data.</text>
</comment>
<dbReference type="InterPro" id="IPR002035">
    <property type="entry name" value="VWF_A"/>
</dbReference>
<gene>
    <name evidence="2" type="primary">MATN1_6</name>
    <name evidence="2" type="ORF">OS493_013852</name>
</gene>
<sequence length="196" mass="20612">MAFSSSYVLTAASFNGLAGISGSLSTLVTQAGGISSSGIIPAAGGGCKTQVDLGFLIDGSGSINYYGAGNFQKCLEFVKSLTKAFVISPTDTRVGAIVFSYRSELQFDFKQFTTQPDVTAAIDLIKYPGYSTYAGKGLKMASEKLFNDVRKGVPRVLVVITDGWSSDDVAKPSEELKMSGVIILSVGLGHTIIKHS</sequence>
<evidence type="ECO:0000259" key="1">
    <source>
        <dbReference type="PROSITE" id="PS50234"/>
    </source>
</evidence>
<dbReference type="SUPFAM" id="SSF53300">
    <property type="entry name" value="vWA-like"/>
    <property type="match status" value="1"/>
</dbReference>
<dbReference type="PANTHER" id="PTHR24020">
    <property type="entry name" value="COLLAGEN ALPHA"/>
    <property type="match status" value="1"/>
</dbReference>
<dbReference type="InterPro" id="IPR036465">
    <property type="entry name" value="vWFA_dom_sf"/>
</dbReference>
<dbReference type="Pfam" id="PF00092">
    <property type="entry name" value="VWA"/>
    <property type="match status" value="1"/>
</dbReference>